<gene>
    <name evidence="1" type="ORF">CONCODRAFT_17435</name>
</gene>
<accession>A0A137P6U9</accession>
<evidence type="ECO:0000313" key="2">
    <source>
        <dbReference type="Proteomes" id="UP000070444"/>
    </source>
</evidence>
<protein>
    <submittedName>
        <fullName evidence="1">Uncharacterized protein</fullName>
    </submittedName>
</protein>
<dbReference type="Proteomes" id="UP000070444">
    <property type="component" value="Unassembled WGS sequence"/>
</dbReference>
<proteinExistence type="predicted"/>
<dbReference type="EMBL" id="KQ964496">
    <property type="protein sequence ID" value="KXN70651.1"/>
    <property type="molecule type" value="Genomic_DNA"/>
</dbReference>
<dbReference type="AlphaFoldDB" id="A0A137P6U9"/>
<sequence length="79" mass="9340">MKSRISEDFVIEYNPYLCVSEYIPTFIICIQPLAHYTKSVNFKLYSNHYQLLEISRVLNQLTQLSISDIVSGKFEYRIN</sequence>
<organism evidence="1 2">
    <name type="scientific">Conidiobolus coronatus (strain ATCC 28846 / CBS 209.66 / NRRL 28638)</name>
    <name type="common">Delacroixia coronata</name>
    <dbReference type="NCBI Taxonomy" id="796925"/>
    <lineage>
        <taxon>Eukaryota</taxon>
        <taxon>Fungi</taxon>
        <taxon>Fungi incertae sedis</taxon>
        <taxon>Zoopagomycota</taxon>
        <taxon>Entomophthoromycotina</taxon>
        <taxon>Entomophthoromycetes</taxon>
        <taxon>Entomophthorales</taxon>
        <taxon>Ancylistaceae</taxon>
        <taxon>Conidiobolus</taxon>
    </lineage>
</organism>
<keyword evidence="2" id="KW-1185">Reference proteome</keyword>
<name>A0A137P6U9_CONC2</name>
<reference evidence="1 2" key="1">
    <citation type="journal article" date="2015" name="Genome Biol. Evol.">
        <title>Phylogenomic analyses indicate that early fungi evolved digesting cell walls of algal ancestors of land plants.</title>
        <authorList>
            <person name="Chang Y."/>
            <person name="Wang S."/>
            <person name="Sekimoto S."/>
            <person name="Aerts A.L."/>
            <person name="Choi C."/>
            <person name="Clum A."/>
            <person name="LaButti K.M."/>
            <person name="Lindquist E.A."/>
            <person name="Yee Ngan C."/>
            <person name="Ohm R.A."/>
            <person name="Salamov A.A."/>
            <person name="Grigoriev I.V."/>
            <person name="Spatafora J.W."/>
            <person name="Berbee M.L."/>
        </authorList>
    </citation>
    <scope>NUCLEOTIDE SEQUENCE [LARGE SCALE GENOMIC DNA]</scope>
    <source>
        <strain evidence="1 2">NRRL 28638</strain>
    </source>
</reference>
<evidence type="ECO:0000313" key="1">
    <source>
        <dbReference type="EMBL" id="KXN70651.1"/>
    </source>
</evidence>